<dbReference type="PANTHER" id="PTHR23227:SF67">
    <property type="entry name" value="CRANIOFACIAL DEVELOPMENT PROTEIN 2-LIKE"/>
    <property type="match status" value="1"/>
</dbReference>
<name>A0A8D8C8R8_CULPI</name>
<organism evidence="3">
    <name type="scientific">Culex pipiens</name>
    <name type="common">House mosquito</name>
    <dbReference type="NCBI Taxonomy" id="7175"/>
    <lineage>
        <taxon>Eukaryota</taxon>
        <taxon>Metazoa</taxon>
        <taxon>Ecdysozoa</taxon>
        <taxon>Arthropoda</taxon>
        <taxon>Hexapoda</taxon>
        <taxon>Insecta</taxon>
        <taxon>Pterygota</taxon>
        <taxon>Neoptera</taxon>
        <taxon>Endopterygota</taxon>
        <taxon>Diptera</taxon>
        <taxon>Nematocera</taxon>
        <taxon>Culicoidea</taxon>
        <taxon>Culicidae</taxon>
        <taxon>Culicinae</taxon>
        <taxon>Culicini</taxon>
        <taxon>Culex</taxon>
        <taxon>Culex</taxon>
    </lineage>
</organism>
<dbReference type="CDD" id="cd09076">
    <property type="entry name" value="L1-EN"/>
    <property type="match status" value="1"/>
</dbReference>
<dbReference type="InterPro" id="IPR036691">
    <property type="entry name" value="Endo/exonu/phosph_ase_sf"/>
</dbReference>
<feature type="domain" description="Endonuclease/exonuclease/phosphatase" evidence="2">
    <location>
        <begin position="35"/>
        <end position="266"/>
    </location>
</feature>
<reference evidence="3" key="1">
    <citation type="submission" date="2021-05" db="EMBL/GenBank/DDBJ databases">
        <authorList>
            <person name="Alioto T."/>
            <person name="Alioto T."/>
            <person name="Gomez Garrido J."/>
        </authorList>
    </citation>
    <scope>NUCLEOTIDE SEQUENCE</scope>
</reference>
<dbReference type="AlphaFoldDB" id="A0A8D8C8R8"/>
<feature type="region of interest" description="Disordered" evidence="1">
    <location>
        <begin position="1"/>
        <end position="27"/>
    </location>
</feature>
<proteinExistence type="predicted"/>
<dbReference type="InterPro" id="IPR005135">
    <property type="entry name" value="Endo/exonuclease/phosphatase"/>
</dbReference>
<evidence type="ECO:0000256" key="1">
    <source>
        <dbReference type="SAM" id="MobiDB-lite"/>
    </source>
</evidence>
<protein>
    <submittedName>
        <fullName evidence="3">Craniofacial development protein 2</fullName>
    </submittedName>
</protein>
<feature type="compositionally biased region" description="Basic residues" evidence="1">
    <location>
        <begin position="1"/>
        <end position="10"/>
    </location>
</feature>
<dbReference type="Gene3D" id="3.60.10.10">
    <property type="entry name" value="Endonuclease/exonuclease/phosphatase"/>
    <property type="match status" value="1"/>
</dbReference>
<evidence type="ECO:0000313" key="3">
    <source>
        <dbReference type="EMBL" id="CAG6488957.1"/>
    </source>
</evidence>
<dbReference type="EMBL" id="HBUE01111257">
    <property type="protein sequence ID" value="CAG6488957.1"/>
    <property type="molecule type" value="Transcribed_RNA"/>
</dbReference>
<dbReference type="SUPFAM" id="SSF56219">
    <property type="entry name" value="DNase I-like"/>
    <property type="match status" value="1"/>
</dbReference>
<accession>A0A8D8C8R8</accession>
<dbReference type="Pfam" id="PF03372">
    <property type="entry name" value="Exo_endo_phos"/>
    <property type="match status" value="1"/>
</dbReference>
<dbReference type="PANTHER" id="PTHR23227">
    <property type="entry name" value="BUCENTAUR RELATED"/>
    <property type="match status" value="1"/>
</dbReference>
<dbReference type="InterPro" id="IPR027124">
    <property type="entry name" value="Swc5/CFDP1/2"/>
</dbReference>
<dbReference type="GO" id="GO:0003824">
    <property type="term" value="F:catalytic activity"/>
    <property type="evidence" value="ECO:0007669"/>
    <property type="project" value="InterPro"/>
</dbReference>
<evidence type="ECO:0000259" key="2">
    <source>
        <dbReference type="Pfam" id="PF03372"/>
    </source>
</evidence>
<sequence length="353" mass="40765">MATRTRRKTVVQRAPDASRSNRRPDFRGSRDWKLGTWNCRSLNFDGSDRILSNELRVRGLEVVALQEVCWTGKDHREFGGYTMYWSGGDTHELGTAFIVLGEMAKRVIGWWPVNDRMCRLRIKGRFFNLSIINVHSPHMGSDADDKDAFYELLDREYRKCPKHDVKIVIGDLNAQVGQEEEFRPVIGRFSAHQQTNENGLRLIDFATSRNMAIRSTFFQHTSLYKYTWRSPNDTETQIDHVLIDGRHFSDIIDVRTYRGADIDSDHYLVVAKLRQRLSEVNKIRYRRPQRYNLERLKDHEVATQYAGELEAALPDEGELAEAPLEACWSHMEAAINAAASSAIGYVDRVRRNG</sequence>